<evidence type="ECO:0000256" key="1">
    <source>
        <dbReference type="ARBA" id="ARBA00004643"/>
    </source>
</evidence>
<dbReference type="GO" id="GO:1990529">
    <property type="term" value="C:glycosylphosphatidylinositol-mannosyltransferase I complex"/>
    <property type="evidence" value="ECO:0007669"/>
    <property type="project" value="TreeGrafter"/>
</dbReference>
<keyword evidence="9 11" id="KW-0472">Membrane</keyword>
<proteinExistence type="inferred from homology"/>
<keyword evidence="8 11" id="KW-1133">Transmembrane helix</keyword>
<dbReference type="Proteomes" id="UP000754883">
    <property type="component" value="Unassembled WGS sequence"/>
</dbReference>
<accession>A0A9N9UN01</accession>
<keyword evidence="10" id="KW-0325">Glycoprotein</keyword>
<evidence type="ECO:0000256" key="4">
    <source>
        <dbReference type="ARBA" id="ARBA00020410"/>
    </source>
</evidence>
<evidence type="ECO:0000256" key="9">
    <source>
        <dbReference type="ARBA" id="ARBA00023136"/>
    </source>
</evidence>
<keyword evidence="6 11" id="KW-0812">Transmembrane</keyword>
<keyword evidence="7 11" id="KW-0256">Endoplasmic reticulum</keyword>
<protein>
    <recommendedName>
        <fullName evidence="4 11">Protein PBN1</fullName>
    </recommendedName>
</protein>
<dbReference type="EMBL" id="CABFNO020001539">
    <property type="protein sequence ID" value="CAG9996559.1"/>
    <property type="molecule type" value="Genomic_DNA"/>
</dbReference>
<name>A0A9N9UN01_9HYPO</name>
<evidence type="ECO:0000313" key="13">
    <source>
        <dbReference type="Proteomes" id="UP000754883"/>
    </source>
</evidence>
<dbReference type="InterPro" id="IPR042322">
    <property type="entry name" value="Pbn1"/>
</dbReference>
<comment type="pathway">
    <text evidence="2 11">Glycolipid biosynthesis; glycosylphosphatidylinositol-anchor biosynthesis.</text>
</comment>
<evidence type="ECO:0000256" key="2">
    <source>
        <dbReference type="ARBA" id="ARBA00004687"/>
    </source>
</evidence>
<dbReference type="GO" id="GO:0000030">
    <property type="term" value="F:mannosyltransferase activity"/>
    <property type="evidence" value="ECO:0007669"/>
    <property type="project" value="TreeGrafter"/>
</dbReference>
<evidence type="ECO:0000256" key="7">
    <source>
        <dbReference type="ARBA" id="ARBA00022824"/>
    </source>
</evidence>
<evidence type="ECO:0000256" key="5">
    <source>
        <dbReference type="ARBA" id="ARBA00022502"/>
    </source>
</evidence>
<evidence type="ECO:0000256" key="8">
    <source>
        <dbReference type="ARBA" id="ARBA00022989"/>
    </source>
</evidence>
<dbReference type="InterPro" id="IPR013233">
    <property type="entry name" value="PIG-X/PBN1"/>
</dbReference>
<dbReference type="PANTHER" id="PTHR28533">
    <property type="entry name" value="PROTEIN PBN1"/>
    <property type="match status" value="1"/>
</dbReference>
<comment type="similarity">
    <text evidence="3 11">Belongs to the PIGX family.</text>
</comment>
<dbReference type="AlphaFoldDB" id="A0A9N9UN01"/>
<comment type="function">
    <text evidence="11">Required for proper folding and/or the stability of a subset of proteins in the endoplasmic reticulum. Component of glycosylphosphatidylinositol-mannosyltransferase 1 which transfers the first of the 4 mannoses in the GPI-anchor precursors during GPI-anchor biosynthesis. Probably acts by stabilizing the mannosyltransferase GPI14.</text>
</comment>
<sequence length="509" mass="55655">MRERVTFFHPTDTGVLPENLKRDKGGLETPVFETTREDRLTLGLDELPAEVASVLNGFSSLHVAWNSPVAYRTLEPFAARLSPGLHVLFDPAVAGTSENPRDCSVDEVREVLLPLIRALGLATLDETKLTIPKAISTTITGPEGSPQPKQFFQPLEELSYFAKWLSSEVCGAEDDACQSRAQRLQSAAGLDITYDAASKTAKVSAFWPLEKQPVSVPFSPHRRTEVGILTLGNPPNLAPDHVGVSGILTTLGEKKQPSPALFAFPARHKLSESYFSTAFLTPTGLHPTLQLRLSGNQPPKEDAECRPYAYLTLPKTIFADRFQLDGELFMASKNLTALRATSLPVDLEAPAYTTGAWGSSILLELAPPTSAANQAWTAEVPLHLRYLKPSKTGLESIEVPYPAVFWACSAEQGPEFSQNPFDRARVGYDTLFESDTVFWHVEPRPEQGDRLVNAISVPVLDERGSALIGVGTSLVVALGFGWVLWKLYSAVAQNGFRDTSEAAEEKKKR</sequence>
<dbReference type="SMART" id="SM00780">
    <property type="entry name" value="PIG-X"/>
    <property type="match status" value="1"/>
</dbReference>
<evidence type="ECO:0000256" key="3">
    <source>
        <dbReference type="ARBA" id="ARBA00010345"/>
    </source>
</evidence>
<evidence type="ECO:0000313" key="12">
    <source>
        <dbReference type="EMBL" id="CAG9996559.1"/>
    </source>
</evidence>
<dbReference type="Pfam" id="PF08320">
    <property type="entry name" value="PIG-X"/>
    <property type="match status" value="1"/>
</dbReference>
<evidence type="ECO:0000256" key="6">
    <source>
        <dbReference type="ARBA" id="ARBA00022692"/>
    </source>
</evidence>
<organism evidence="12 13">
    <name type="scientific">Clonostachys byssicola</name>
    <dbReference type="NCBI Taxonomy" id="160290"/>
    <lineage>
        <taxon>Eukaryota</taxon>
        <taxon>Fungi</taxon>
        <taxon>Dikarya</taxon>
        <taxon>Ascomycota</taxon>
        <taxon>Pezizomycotina</taxon>
        <taxon>Sordariomycetes</taxon>
        <taxon>Hypocreomycetidae</taxon>
        <taxon>Hypocreales</taxon>
        <taxon>Bionectriaceae</taxon>
        <taxon>Clonostachys</taxon>
    </lineage>
</organism>
<dbReference type="PANTHER" id="PTHR28533:SF1">
    <property type="entry name" value="PROTEIN PBN1"/>
    <property type="match status" value="1"/>
</dbReference>
<dbReference type="OrthoDB" id="5546453at2759"/>
<gene>
    <name evidence="12" type="ORF">CBYS24578_00012858</name>
</gene>
<reference evidence="12 13" key="2">
    <citation type="submission" date="2021-10" db="EMBL/GenBank/DDBJ databases">
        <authorList>
            <person name="Piombo E."/>
        </authorList>
    </citation>
    <scope>NUCLEOTIDE SEQUENCE [LARGE SCALE GENOMIC DNA]</scope>
</reference>
<reference evidence="13" key="1">
    <citation type="submission" date="2019-06" db="EMBL/GenBank/DDBJ databases">
        <authorList>
            <person name="Broberg M."/>
        </authorList>
    </citation>
    <scope>NUCLEOTIDE SEQUENCE [LARGE SCALE GENOMIC DNA]</scope>
</reference>
<keyword evidence="13" id="KW-1185">Reference proteome</keyword>
<evidence type="ECO:0000256" key="11">
    <source>
        <dbReference type="RuleBase" id="RU366056"/>
    </source>
</evidence>
<comment type="caution">
    <text evidence="12">The sequence shown here is derived from an EMBL/GenBank/DDBJ whole genome shotgun (WGS) entry which is preliminary data.</text>
</comment>
<dbReference type="GO" id="GO:0005789">
    <property type="term" value="C:endoplasmic reticulum membrane"/>
    <property type="evidence" value="ECO:0007669"/>
    <property type="project" value="UniProtKB-SubCell"/>
</dbReference>
<evidence type="ECO:0000256" key="10">
    <source>
        <dbReference type="ARBA" id="ARBA00023180"/>
    </source>
</evidence>
<dbReference type="GO" id="GO:0006506">
    <property type="term" value="P:GPI anchor biosynthetic process"/>
    <property type="evidence" value="ECO:0007669"/>
    <property type="project" value="UniProtKB-KW"/>
</dbReference>
<comment type="subcellular location">
    <subcellularLocation>
        <location evidence="11">Endoplasmic reticulum membrane</location>
        <topology evidence="11">Single-pass membrane protein</topology>
    </subcellularLocation>
    <subcellularLocation>
        <location evidence="1">Endoplasmic reticulum membrane</location>
        <topology evidence="1">Single-pass type III membrane protein</topology>
    </subcellularLocation>
</comment>
<keyword evidence="5 11" id="KW-0337">GPI-anchor biosynthesis</keyword>
<feature type="transmembrane region" description="Helical" evidence="11">
    <location>
        <begin position="466"/>
        <end position="485"/>
    </location>
</feature>